<dbReference type="PROSITE" id="PS51677">
    <property type="entry name" value="NODB"/>
    <property type="match status" value="1"/>
</dbReference>
<dbReference type="GO" id="GO:0016020">
    <property type="term" value="C:membrane"/>
    <property type="evidence" value="ECO:0007669"/>
    <property type="project" value="TreeGrafter"/>
</dbReference>
<sequence length="607" mass="65703">MTMPYNQDPYGDPRGRRDNRDRARRVDSQRDGAAYRQTRDGYAAARPRTSRPAAFEGQRYGAPSSRPRRPDARPSGPHSSSTYSQRPSSRPRTDGRPRTDARSRATASRPYDQPRPRAGAAARPSASRGRSRYDAQPRYASQPRDRGSARGRRSGGNRLAGGMAVLASGITGGTRSSGLNRRQSAPSGARNVIVGIVAVAVVAIIGVLLWSNRKVDITLNGEAMSIRVGSTCEEVIQTAELSPKAGNLVSVSGKRLQEGAGYAYTAKLGGNELSEDDAKNYRVSPGDSLDISDGGDRMEDYDVQVMTEEPQLEMGGDAWGNLSYVSQWPKAGQYEMRTGKQSGETARGDTIEETQNAVVTIHQISPDDDSKKLVALTFDDGPAESYTEKYLEILDKYGIHATFFNLGQNIEEYPEFAKEICDRGSEVMSHTYQHQQLSQLDASALQKEFSSTFSTIESTTGVKTTGFRPPYGDFTEKAWLNSGGLASVSVLWNQDSLDWKRPGVDAIVENSTKNVTSGSIILMHDGGGNRDQDVEALPKIIEKLQAEGYEFVTVTELMKSDSSIPADVAAGDAAMPDGCVWPTQIKSDDSLSDDSGSDSSSGSGSDN</sequence>
<proteinExistence type="predicted"/>
<evidence type="ECO:0000259" key="5">
    <source>
        <dbReference type="PROSITE" id="PS51677"/>
    </source>
</evidence>
<dbReference type="SUPFAM" id="SSF88713">
    <property type="entry name" value="Glycoside hydrolase/deacetylase"/>
    <property type="match status" value="1"/>
</dbReference>
<feature type="transmembrane region" description="Helical" evidence="4">
    <location>
        <begin position="191"/>
        <end position="210"/>
    </location>
</feature>
<dbReference type="PANTHER" id="PTHR10587:SF133">
    <property type="entry name" value="CHITIN DEACETYLASE 1-RELATED"/>
    <property type="match status" value="1"/>
</dbReference>
<keyword evidence="2" id="KW-0378">Hydrolase</keyword>
<feature type="compositionally biased region" description="Low complexity" evidence="3">
    <location>
        <begin position="43"/>
        <end position="54"/>
    </location>
</feature>
<dbReference type="AlphaFoldDB" id="A0A3G9K037"/>
<feature type="region of interest" description="Disordered" evidence="3">
    <location>
        <begin position="575"/>
        <end position="607"/>
    </location>
</feature>
<dbReference type="GO" id="GO:0016810">
    <property type="term" value="F:hydrolase activity, acting on carbon-nitrogen (but not peptide) bonds"/>
    <property type="evidence" value="ECO:0007669"/>
    <property type="project" value="InterPro"/>
</dbReference>
<dbReference type="Proteomes" id="UP000273154">
    <property type="component" value="Chromosome"/>
</dbReference>
<feature type="domain" description="NodB homology" evidence="5">
    <location>
        <begin position="372"/>
        <end position="552"/>
    </location>
</feature>
<evidence type="ECO:0000313" key="7">
    <source>
        <dbReference type="Proteomes" id="UP000273154"/>
    </source>
</evidence>
<keyword evidence="4" id="KW-1133">Transmembrane helix</keyword>
<feature type="compositionally biased region" description="Low complexity" evidence="3">
    <location>
        <begin position="104"/>
        <end position="128"/>
    </location>
</feature>
<feature type="compositionally biased region" description="Low complexity" evidence="3">
    <location>
        <begin position="73"/>
        <end position="90"/>
    </location>
</feature>
<feature type="compositionally biased region" description="Basic and acidic residues" evidence="3">
    <location>
        <begin position="11"/>
        <end position="30"/>
    </location>
</feature>
<dbReference type="InterPro" id="IPR002509">
    <property type="entry name" value="NODB_dom"/>
</dbReference>
<dbReference type="KEGG" id="pcat:Pcatena_00530"/>
<dbReference type="GO" id="GO:0046872">
    <property type="term" value="F:metal ion binding"/>
    <property type="evidence" value="ECO:0007669"/>
    <property type="project" value="UniProtKB-KW"/>
</dbReference>
<evidence type="ECO:0000256" key="3">
    <source>
        <dbReference type="SAM" id="MobiDB-lite"/>
    </source>
</evidence>
<keyword evidence="4" id="KW-0812">Transmembrane</keyword>
<feature type="region of interest" description="Disordered" evidence="3">
    <location>
        <begin position="277"/>
        <end position="296"/>
    </location>
</feature>
<dbReference type="EMBL" id="AP019367">
    <property type="protein sequence ID" value="BBH49466.1"/>
    <property type="molecule type" value="Genomic_DNA"/>
</dbReference>
<gene>
    <name evidence="6" type="ORF">Pcatena_00530</name>
</gene>
<dbReference type="Pfam" id="PF01522">
    <property type="entry name" value="Polysacc_deac_1"/>
    <property type="match status" value="1"/>
</dbReference>
<feature type="compositionally biased region" description="Low complexity" evidence="3">
    <location>
        <begin position="597"/>
        <end position="607"/>
    </location>
</feature>
<accession>A0A3G9K037</accession>
<keyword evidence="7" id="KW-1185">Reference proteome</keyword>
<dbReference type="PANTHER" id="PTHR10587">
    <property type="entry name" value="GLYCOSYL TRANSFERASE-RELATED"/>
    <property type="match status" value="1"/>
</dbReference>
<feature type="region of interest" description="Disordered" evidence="3">
    <location>
        <begin position="1"/>
        <end position="161"/>
    </location>
</feature>
<evidence type="ECO:0000256" key="1">
    <source>
        <dbReference type="ARBA" id="ARBA00022723"/>
    </source>
</evidence>
<name>A0A3G9K037_9ACTN</name>
<reference evidence="7" key="1">
    <citation type="submission" date="2018-11" db="EMBL/GenBank/DDBJ databases">
        <title>Comparative genomics of Parolsenella catena and Libanicoccus massiliensis: Reclassification of Libanicoccus massiliensis as Parolsenella massiliensis comb. nov.</title>
        <authorList>
            <person name="Sakamoto M."/>
            <person name="Ikeyama N."/>
            <person name="Murakami T."/>
            <person name="Mori H."/>
            <person name="Yuki M."/>
            <person name="Ohkuma M."/>
        </authorList>
    </citation>
    <scope>NUCLEOTIDE SEQUENCE [LARGE SCALE GENOMIC DNA]</scope>
    <source>
        <strain evidence="7">JCM 31932</strain>
    </source>
</reference>
<evidence type="ECO:0000313" key="6">
    <source>
        <dbReference type="EMBL" id="BBH49466.1"/>
    </source>
</evidence>
<dbReference type="InterPro" id="IPR050248">
    <property type="entry name" value="Polysacc_deacetylase_ArnD"/>
</dbReference>
<keyword evidence="1" id="KW-0479">Metal-binding</keyword>
<dbReference type="GO" id="GO:0005975">
    <property type="term" value="P:carbohydrate metabolic process"/>
    <property type="evidence" value="ECO:0007669"/>
    <property type="project" value="InterPro"/>
</dbReference>
<evidence type="ECO:0000256" key="4">
    <source>
        <dbReference type="SAM" id="Phobius"/>
    </source>
</evidence>
<evidence type="ECO:0000256" key="2">
    <source>
        <dbReference type="ARBA" id="ARBA00022801"/>
    </source>
</evidence>
<dbReference type="InterPro" id="IPR011330">
    <property type="entry name" value="Glyco_hydro/deAcase_b/a-brl"/>
</dbReference>
<feature type="compositionally biased region" description="Basic and acidic residues" evidence="3">
    <location>
        <begin position="91"/>
        <end position="103"/>
    </location>
</feature>
<dbReference type="Gene3D" id="3.20.20.370">
    <property type="entry name" value="Glycoside hydrolase/deacetylase"/>
    <property type="match status" value="1"/>
</dbReference>
<organism evidence="6 7">
    <name type="scientific">Parolsenella catena</name>
    <dbReference type="NCBI Taxonomy" id="2003188"/>
    <lineage>
        <taxon>Bacteria</taxon>
        <taxon>Bacillati</taxon>
        <taxon>Actinomycetota</taxon>
        <taxon>Coriobacteriia</taxon>
        <taxon>Coriobacteriales</taxon>
        <taxon>Atopobiaceae</taxon>
        <taxon>Parolsenella</taxon>
    </lineage>
</organism>
<keyword evidence="4" id="KW-0472">Membrane</keyword>
<protein>
    <recommendedName>
        <fullName evidence="5">NodB homology domain-containing protein</fullName>
    </recommendedName>
</protein>
<dbReference type="CDD" id="cd10917">
    <property type="entry name" value="CE4_NodB_like_6s_7s"/>
    <property type="match status" value="1"/>
</dbReference>